<name>A0ABU1K474_9FLAO</name>
<feature type="domain" description="Secretion system C-terminal sorting" evidence="3">
    <location>
        <begin position="546"/>
        <end position="619"/>
    </location>
</feature>
<dbReference type="InterPro" id="IPR026444">
    <property type="entry name" value="Secre_tail"/>
</dbReference>
<evidence type="ECO:0000259" key="3">
    <source>
        <dbReference type="Pfam" id="PF18962"/>
    </source>
</evidence>
<evidence type="ECO:0000313" key="5">
    <source>
        <dbReference type="Proteomes" id="UP001257659"/>
    </source>
</evidence>
<reference evidence="4 5" key="1">
    <citation type="submission" date="2023-07" db="EMBL/GenBank/DDBJ databases">
        <title>Genomic Encyclopedia of Type Strains, Phase IV (KMG-IV): sequencing the most valuable type-strain genomes for metagenomic binning, comparative biology and taxonomic classification.</title>
        <authorList>
            <person name="Goeker M."/>
        </authorList>
    </citation>
    <scope>NUCLEOTIDE SEQUENCE [LARGE SCALE GENOMIC DNA]</scope>
    <source>
        <strain evidence="4 5">DSM 102814</strain>
    </source>
</reference>
<dbReference type="RefSeq" id="WP_309727334.1">
    <property type="nucleotide sequence ID" value="NZ_JAVDQA010000002.1"/>
</dbReference>
<comment type="caution">
    <text evidence="4">The sequence shown here is derived from an EMBL/GenBank/DDBJ whole genome shotgun (WGS) entry which is preliminary data.</text>
</comment>
<keyword evidence="5" id="KW-1185">Reference proteome</keyword>
<feature type="signal peptide" evidence="2">
    <location>
        <begin position="1"/>
        <end position="21"/>
    </location>
</feature>
<keyword evidence="1 2" id="KW-0732">Signal</keyword>
<accession>A0ABU1K474</accession>
<organism evidence="4 5">
    <name type="scientific">Mesonia maritima</name>
    <dbReference type="NCBI Taxonomy" id="1793873"/>
    <lineage>
        <taxon>Bacteria</taxon>
        <taxon>Pseudomonadati</taxon>
        <taxon>Bacteroidota</taxon>
        <taxon>Flavobacteriia</taxon>
        <taxon>Flavobacteriales</taxon>
        <taxon>Flavobacteriaceae</taxon>
        <taxon>Mesonia</taxon>
    </lineage>
</organism>
<dbReference type="NCBIfam" id="TIGR04183">
    <property type="entry name" value="Por_Secre_tail"/>
    <property type="match status" value="1"/>
</dbReference>
<dbReference type="Pfam" id="PF18962">
    <property type="entry name" value="Por_Secre_tail"/>
    <property type="match status" value="1"/>
</dbReference>
<protein>
    <recommendedName>
        <fullName evidence="3">Secretion system C-terminal sorting domain-containing protein</fullName>
    </recommendedName>
</protein>
<dbReference type="Proteomes" id="UP001257659">
    <property type="component" value="Unassembled WGS sequence"/>
</dbReference>
<feature type="chain" id="PRO_5047336263" description="Secretion system C-terminal sorting domain-containing protein" evidence="2">
    <location>
        <begin position="22"/>
        <end position="622"/>
    </location>
</feature>
<dbReference type="EMBL" id="JAVDQA010000002">
    <property type="protein sequence ID" value="MDR6300424.1"/>
    <property type="molecule type" value="Genomic_DNA"/>
</dbReference>
<sequence length="622" mass="71066">MKKTIFIVLFSIFFITSNSYSQSLVKTISSNYDYMMQPSIESYGNNSVIVSTVSDNANTTLGYTEVLVKMIDNNGNLVWSNTFNSGGIQAFAGSVTIDYDSDGNGKELIVVTGSVVQPSNNTYKHIFILRLNPNDGSIHDFDFYHGQNDTSVFGFDIETTSSGYIVVGSKVFDGPTAKEQRKTAYVFSVDKNLEEIWTKNYDTENINNNLNFNYHNSFNHIIKAENHPRGELYFISGSGTSTKDSESIAAMDLIFTNGQSIWEDMGGPKSYEFQNLGLSRYDNYANQALYNSITNEFYIVTREVENWINILVLDGHSGDRKLSREVILPFGYMYRCCAAINLVNGIDWYSMNDNSILLSGNIFYDNNKMAISNYVHQFLIKLDMSSTTGNYDLLVFENINQKNKLLDIDYDYMVKPITYLDPNDDLNLYQYFYKPKSLVYNENTDKINFVGMVFNDTNGGQNLNFYSLTGIQNETCSNLVTDVKDEINSYIETPYFKGMFINQGIINLEDMFSQNISLNLDEYCSIFAKPEKLNLENEDFNNKVRIFPVPSNNVINISSQFKLLNNSTAYIYDLKGREIMDQNINQDNNVMIDISKIESGIYFIKIINEKNELIKQQRIIKK</sequence>
<evidence type="ECO:0000256" key="2">
    <source>
        <dbReference type="SAM" id="SignalP"/>
    </source>
</evidence>
<evidence type="ECO:0000313" key="4">
    <source>
        <dbReference type="EMBL" id="MDR6300424.1"/>
    </source>
</evidence>
<proteinExistence type="predicted"/>
<gene>
    <name evidence="4" type="ORF">GGR31_001055</name>
</gene>
<evidence type="ECO:0000256" key="1">
    <source>
        <dbReference type="ARBA" id="ARBA00022729"/>
    </source>
</evidence>